<dbReference type="InterPro" id="IPR016040">
    <property type="entry name" value="NAD(P)-bd_dom"/>
</dbReference>
<dbReference type="AlphaFoldDB" id="A0A9P6M2D8"/>
<dbReference type="Proteomes" id="UP000749646">
    <property type="component" value="Unassembled WGS sequence"/>
</dbReference>
<evidence type="ECO:0000313" key="3">
    <source>
        <dbReference type="Proteomes" id="UP000749646"/>
    </source>
</evidence>
<dbReference type="PANTHER" id="PTHR15020:SF11">
    <property type="entry name" value="OS06G0360300 PROTEIN"/>
    <property type="match status" value="1"/>
</dbReference>
<evidence type="ECO:0000313" key="2">
    <source>
        <dbReference type="EMBL" id="KAF9962952.1"/>
    </source>
</evidence>
<dbReference type="PANTHER" id="PTHR15020">
    <property type="entry name" value="FLAVIN REDUCTASE-RELATED"/>
    <property type="match status" value="1"/>
</dbReference>
<proteinExistence type="predicted"/>
<dbReference type="Pfam" id="PF13460">
    <property type="entry name" value="NAD_binding_10"/>
    <property type="match status" value="1"/>
</dbReference>
<keyword evidence="3" id="KW-1185">Reference proteome</keyword>
<comment type="caution">
    <text evidence="2">The sequence shown here is derived from an EMBL/GenBank/DDBJ whole genome shotgun (WGS) entry which is preliminary data.</text>
</comment>
<dbReference type="OrthoDB" id="10254221at2759"/>
<feature type="domain" description="NAD(P)-binding" evidence="1">
    <location>
        <begin position="7"/>
        <end position="227"/>
    </location>
</feature>
<sequence>MRVLVLGGSGNVGKLVLQQLLERGAEVRAIVRTPESLPSTISSNPKLSIIKASLLHLSVDELASHLKDCDVVISTLGHNMSYGSVPAIGVWLNPRDLVVKATQMVCDAINKLQPVSPIRFILLCTVGVSNPDGSDRHVRNGFENTMVSLMTAILPPYTDSVRSADYISKQVGTDNNFIEWTVVRPDGFIDGEISEYRILDSIQHAFYEADKITKANIAHFMCELVENAKTWEEWKYKMPIIIDTNQPGKK</sequence>
<protein>
    <recommendedName>
        <fullName evidence="1">NAD(P)-binding domain-containing protein</fullName>
    </recommendedName>
</protein>
<accession>A0A9P6M2D8</accession>
<reference evidence="2" key="1">
    <citation type="journal article" date="2020" name="Fungal Divers.">
        <title>Resolving the Mortierellaceae phylogeny through synthesis of multi-gene phylogenetics and phylogenomics.</title>
        <authorList>
            <person name="Vandepol N."/>
            <person name="Liber J."/>
            <person name="Desiro A."/>
            <person name="Na H."/>
            <person name="Kennedy M."/>
            <person name="Barry K."/>
            <person name="Grigoriev I.V."/>
            <person name="Miller A.N."/>
            <person name="O'Donnell K."/>
            <person name="Stajich J.E."/>
            <person name="Bonito G."/>
        </authorList>
    </citation>
    <scope>NUCLEOTIDE SEQUENCE</scope>
    <source>
        <strain evidence="2">MES-2147</strain>
    </source>
</reference>
<evidence type="ECO:0000259" key="1">
    <source>
        <dbReference type="Pfam" id="PF13460"/>
    </source>
</evidence>
<dbReference type="Gene3D" id="3.40.50.720">
    <property type="entry name" value="NAD(P)-binding Rossmann-like Domain"/>
    <property type="match status" value="1"/>
</dbReference>
<organism evidence="2 3">
    <name type="scientific">Modicella reniformis</name>
    <dbReference type="NCBI Taxonomy" id="1440133"/>
    <lineage>
        <taxon>Eukaryota</taxon>
        <taxon>Fungi</taxon>
        <taxon>Fungi incertae sedis</taxon>
        <taxon>Mucoromycota</taxon>
        <taxon>Mortierellomycotina</taxon>
        <taxon>Mortierellomycetes</taxon>
        <taxon>Mortierellales</taxon>
        <taxon>Mortierellaceae</taxon>
        <taxon>Modicella</taxon>
    </lineage>
</organism>
<dbReference type="SUPFAM" id="SSF51735">
    <property type="entry name" value="NAD(P)-binding Rossmann-fold domains"/>
    <property type="match status" value="1"/>
</dbReference>
<gene>
    <name evidence="2" type="ORF">BGZ65_007036</name>
</gene>
<dbReference type="InterPro" id="IPR036291">
    <property type="entry name" value="NAD(P)-bd_dom_sf"/>
</dbReference>
<name>A0A9P6M2D8_9FUNG</name>
<dbReference type="EMBL" id="JAAAHW010006340">
    <property type="protein sequence ID" value="KAF9962952.1"/>
    <property type="molecule type" value="Genomic_DNA"/>
</dbReference>